<evidence type="ECO:0000313" key="1">
    <source>
        <dbReference type="EMBL" id="RRK31668.1"/>
    </source>
</evidence>
<proteinExistence type="predicted"/>
<accession>A0A3R8R405</accession>
<dbReference type="Proteomes" id="UP000274920">
    <property type="component" value="Unassembled WGS sequence"/>
</dbReference>
<keyword evidence="2" id="KW-1185">Reference proteome</keyword>
<dbReference type="RefSeq" id="WP_125127297.1">
    <property type="nucleotide sequence ID" value="NZ_RHJS01000002.1"/>
</dbReference>
<dbReference type="AlphaFoldDB" id="A0A3R8R405"/>
<dbReference type="EMBL" id="RHJS01000002">
    <property type="protein sequence ID" value="RRK31668.1"/>
    <property type="molecule type" value="Genomic_DNA"/>
</dbReference>
<reference evidence="1" key="1">
    <citation type="submission" date="2018-10" db="EMBL/GenBank/DDBJ databases">
        <title>Schaedlerella arabinophila gen. nov. sp. nov., isolated from the mouse intestinal tract and comparative analysis with the genome of the closely related altered Schaedler flora strain ASF502.</title>
        <authorList>
            <person name="Miyake S."/>
            <person name="Soh M."/>
            <person name="Seedorf H."/>
        </authorList>
    </citation>
    <scope>NUCLEOTIDE SEQUENCE [LARGE SCALE GENOMIC DNA]</scope>
    <source>
        <strain evidence="1">DSM 106076</strain>
    </source>
</reference>
<name>A0A3R8R405_9FIRM</name>
<comment type="caution">
    <text evidence="1">The sequence shown here is derived from an EMBL/GenBank/DDBJ whole genome shotgun (WGS) entry which is preliminary data.</text>
</comment>
<organism evidence="1 2">
    <name type="scientific">Schaedlerella arabinosiphila</name>
    <dbReference type="NCBI Taxonomy" id="2044587"/>
    <lineage>
        <taxon>Bacteria</taxon>
        <taxon>Bacillati</taxon>
        <taxon>Bacillota</taxon>
        <taxon>Clostridia</taxon>
        <taxon>Lachnospirales</taxon>
        <taxon>Lachnospiraceae</taxon>
        <taxon>Schaedlerella</taxon>
    </lineage>
</organism>
<sequence>MIEINSVLKKLSDGADDVIGREYELRPQVIAQLIECVSKRTKENGYVIIGAVNKNNGYSLNGIDMGIDIERLVKLAIQQICPQIQVEYLIQFMGGKKICIIQAKKYVTDEKQLSNEIKVVNRETVFKDLFNACIKLQKNSTFINVLEDQRNDFIRDILETGGYQIKDQTRQGKSASGILSGEVDILLHDKGRPISIIEALNLNGLKETYLDEHIDKVYKYDTLGNAFNFLVSYVKVKDFGRFWEKYVAHIRNYKYPYELVCVDDNITKEYDYADIRYISTIHNRNGKRTILDHICLKIIE</sequence>
<evidence type="ECO:0000313" key="2">
    <source>
        <dbReference type="Proteomes" id="UP000274920"/>
    </source>
</evidence>
<evidence type="ECO:0008006" key="3">
    <source>
        <dbReference type="Google" id="ProtNLM"/>
    </source>
</evidence>
<protein>
    <recommendedName>
        <fullName evidence="3">Schlafen AlbA-2 domain-containing protein</fullName>
    </recommendedName>
</protein>
<gene>
    <name evidence="1" type="ORF">EBB54_10055</name>
</gene>